<dbReference type="InterPro" id="IPR036888">
    <property type="entry name" value="DNA_integrity_DisA_N_sf"/>
</dbReference>
<protein>
    <recommendedName>
        <fullName evidence="1">DAC domain-containing protein</fullName>
    </recommendedName>
</protein>
<sequence>MMLNIQKYLDMLAETNYTYFKVGDNWTYHSYEFISIDDVNDPGQILVPQFLIPYQNRLGKNECGITRTKRGDLIIYDKRGLLASYRKGSWKIYKATSLKNTLIKICKNNHWMGTNLYPILFDLSYRRHGALIIIDQKDNYKEFINNEQSLLNNSKGTPLHQALSRRLGQIDLKSKDAVSKPLLLELASIDGAIVFNKKGKLVAFGAMIKSHSNSNSEQGARSSAALSAFHYGALPFKVSSDGEIVCLLDSTLHQNAQELLKVNYY</sequence>
<gene>
    <name evidence="2" type="ORF">GNP93_14895</name>
</gene>
<comment type="caution">
    <text evidence="2">The sequence shown here is derived from an EMBL/GenBank/DDBJ whole genome shotgun (WGS) entry which is preliminary data.</text>
</comment>
<evidence type="ECO:0000313" key="2">
    <source>
        <dbReference type="EMBL" id="MUG71956.1"/>
    </source>
</evidence>
<dbReference type="Pfam" id="PF02457">
    <property type="entry name" value="DAC"/>
    <property type="match status" value="1"/>
</dbReference>
<dbReference type="EMBL" id="WNZX01000012">
    <property type="protein sequence ID" value="MUG71956.1"/>
    <property type="molecule type" value="Genomic_DNA"/>
</dbReference>
<accession>A0A7X2ZD65</accession>
<evidence type="ECO:0000313" key="3">
    <source>
        <dbReference type="Proteomes" id="UP000450917"/>
    </source>
</evidence>
<reference evidence="2 3" key="1">
    <citation type="submission" date="2019-11" db="EMBL/GenBank/DDBJ databases">
        <title>Draft genome sequences of five Paenibacillus species of dairy origin.</title>
        <authorList>
            <person name="Olajide A.M."/>
            <person name="Chen S."/>
            <person name="Lapointe G."/>
        </authorList>
    </citation>
    <scope>NUCLEOTIDE SEQUENCE [LARGE SCALE GENOMIC DNA]</scope>
    <source>
        <strain evidence="2 3">2CS3</strain>
    </source>
</reference>
<name>A0A7X2ZD65_9BACL</name>
<evidence type="ECO:0000259" key="1">
    <source>
        <dbReference type="Pfam" id="PF02457"/>
    </source>
</evidence>
<dbReference type="InterPro" id="IPR003390">
    <property type="entry name" value="DNA_integrity_scan_DisA_N"/>
</dbReference>
<feature type="domain" description="DAC" evidence="1">
    <location>
        <begin position="122"/>
        <end position="241"/>
    </location>
</feature>
<dbReference type="AlphaFoldDB" id="A0A7X2ZD65"/>
<keyword evidence="3" id="KW-1185">Reference proteome</keyword>
<organism evidence="2 3">
    <name type="scientific">Paenibacillus validus</name>
    <dbReference type="NCBI Taxonomy" id="44253"/>
    <lineage>
        <taxon>Bacteria</taxon>
        <taxon>Bacillati</taxon>
        <taxon>Bacillota</taxon>
        <taxon>Bacilli</taxon>
        <taxon>Bacillales</taxon>
        <taxon>Paenibacillaceae</taxon>
        <taxon>Paenibacillus</taxon>
    </lineage>
</organism>
<dbReference type="Gene3D" id="3.40.1700.10">
    <property type="entry name" value="DNA integrity scanning protein, DisA, N-terminal domain"/>
    <property type="match status" value="1"/>
</dbReference>
<proteinExistence type="predicted"/>
<dbReference type="Proteomes" id="UP000450917">
    <property type="component" value="Unassembled WGS sequence"/>
</dbReference>
<dbReference type="SUPFAM" id="SSF143597">
    <property type="entry name" value="YojJ-like"/>
    <property type="match status" value="1"/>
</dbReference>